<accession>A0A1I1ELT9</accession>
<evidence type="ECO:0000256" key="9">
    <source>
        <dbReference type="RuleBase" id="RU361205"/>
    </source>
</evidence>
<dbReference type="InterPro" id="IPR000489">
    <property type="entry name" value="Pterin-binding_dom"/>
</dbReference>
<evidence type="ECO:0000256" key="2">
    <source>
        <dbReference type="ARBA" id="ARBA00001946"/>
    </source>
</evidence>
<reference evidence="12" key="1">
    <citation type="submission" date="2016-10" db="EMBL/GenBank/DDBJ databases">
        <authorList>
            <person name="Varghese N."/>
            <person name="Submissions S."/>
        </authorList>
    </citation>
    <scope>NUCLEOTIDE SEQUENCE [LARGE SCALE GENOMIC DNA]</scope>
    <source>
        <strain evidence="12">CGMCC 1.12041</strain>
    </source>
</reference>
<evidence type="ECO:0000313" key="12">
    <source>
        <dbReference type="Proteomes" id="UP000198639"/>
    </source>
</evidence>
<evidence type="ECO:0000256" key="1">
    <source>
        <dbReference type="ARBA" id="ARBA00000012"/>
    </source>
</evidence>
<organism evidence="11 12">
    <name type="scientific">Massilia yuzhufengensis</name>
    <dbReference type="NCBI Taxonomy" id="1164594"/>
    <lineage>
        <taxon>Bacteria</taxon>
        <taxon>Pseudomonadati</taxon>
        <taxon>Pseudomonadota</taxon>
        <taxon>Betaproteobacteria</taxon>
        <taxon>Burkholderiales</taxon>
        <taxon>Oxalobacteraceae</taxon>
        <taxon>Telluria group</taxon>
        <taxon>Massilia</taxon>
    </lineage>
</organism>
<dbReference type="PANTHER" id="PTHR20941:SF1">
    <property type="entry name" value="FOLIC ACID SYNTHESIS PROTEIN FOL1"/>
    <property type="match status" value="1"/>
</dbReference>
<dbReference type="PROSITE" id="PS50972">
    <property type="entry name" value="PTERIN_BINDING"/>
    <property type="match status" value="1"/>
</dbReference>
<comment type="pathway">
    <text evidence="3 9">Cofactor biosynthesis; tetrahydrofolate biosynthesis; 7,8-dihydrofolate from 2-amino-4-hydroxy-6-hydroxymethyl-7,8-dihydropteridine diphosphate and 4-aminobenzoate: step 1/2.</text>
</comment>
<dbReference type="STRING" id="1164594.SAMN05216204_102109"/>
<dbReference type="EMBL" id="FOLD01000002">
    <property type="protein sequence ID" value="SFB85900.1"/>
    <property type="molecule type" value="Genomic_DNA"/>
</dbReference>
<protein>
    <recommendedName>
        <fullName evidence="4 9">Dihydropteroate synthase</fullName>
        <shortName evidence="9">DHPS</shortName>
        <ecNumber evidence="4 9">2.5.1.15</ecNumber>
    </recommendedName>
    <alternativeName>
        <fullName evidence="9">Dihydropteroate pyrophosphorylase</fullName>
    </alternativeName>
</protein>
<gene>
    <name evidence="11" type="ORF">SAMN05216204_102109</name>
</gene>
<dbReference type="OrthoDB" id="9811744at2"/>
<feature type="domain" description="Pterin-binding" evidence="10">
    <location>
        <begin position="22"/>
        <end position="274"/>
    </location>
</feature>
<comment type="similarity">
    <text evidence="9">Belongs to the DHPS family.</text>
</comment>
<keyword evidence="6 9" id="KW-0479">Metal-binding</keyword>
<name>A0A1I1ELT9_9BURK</name>
<dbReference type="EC" id="2.5.1.15" evidence="4 9"/>
<dbReference type="UniPathway" id="UPA00077">
    <property type="reaction ID" value="UER00156"/>
</dbReference>
<evidence type="ECO:0000256" key="4">
    <source>
        <dbReference type="ARBA" id="ARBA00012458"/>
    </source>
</evidence>
<sequence>MPKYLQCGQFSFALEGAASTHPVVMGILNVTPDSFSDGGRYQGLEFALSHAEEMIRDGATMVDIGGESTRPGSPSVPLAEELARVMPTLYALRTLDVALSVDTTKPEVMAESIIAGADMINDINGFRAPGAIEAVRDSDCGLCVMHMQATPQDMQDAPAYADVVGEVIAFLNARVSAMAAAGIARERICIDPGFGFGKTVEHNYALLRGLARIRDEVGLPLLAGLSRKSMIGAVTGRPVEQRIAGSVAGALAAVTHGARIVRVHDVADTVDALKVWHAANNG</sequence>
<dbReference type="Pfam" id="PF00809">
    <property type="entry name" value="Pterin_bind"/>
    <property type="match status" value="1"/>
</dbReference>
<keyword evidence="12" id="KW-1185">Reference proteome</keyword>
<dbReference type="PROSITE" id="PS00793">
    <property type="entry name" value="DHPS_2"/>
    <property type="match status" value="1"/>
</dbReference>
<keyword evidence="8 9" id="KW-0289">Folate biosynthesis</keyword>
<dbReference type="SUPFAM" id="SSF51717">
    <property type="entry name" value="Dihydropteroate synthetase-like"/>
    <property type="match status" value="1"/>
</dbReference>
<dbReference type="GO" id="GO:0005829">
    <property type="term" value="C:cytosol"/>
    <property type="evidence" value="ECO:0007669"/>
    <property type="project" value="TreeGrafter"/>
</dbReference>
<evidence type="ECO:0000313" key="11">
    <source>
        <dbReference type="EMBL" id="SFB85900.1"/>
    </source>
</evidence>
<dbReference type="GO" id="GO:0046656">
    <property type="term" value="P:folic acid biosynthetic process"/>
    <property type="evidence" value="ECO:0007669"/>
    <property type="project" value="UniProtKB-KW"/>
</dbReference>
<proteinExistence type="inferred from homology"/>
<comment type="catalytic activity">
    <reaction evidence="1">
        <text>(7,8-dihydropterin-6-yl)methyl diphosphate + 4-aminobenzoate = 7,8-dihydropteroate + diphosphate</text>
        <dbReference type="Rhea" id="RHEA:19949"/>
        <dbReference type="ChEBI" id="CHEBI:17836"/>
        <dbReference type="ChEBI" id="CHEBI:17839"/>
        <dbReference type="ChEBI" id="CHEBI:33019"/>
        <dbReference type="ChEBI" id="CHEBI:72950"/>
        <dbReference type="EC" id="2.5.1.15"/>
    </reaction>
</comment>
<evidence type="ECO:0000256" key="5">
    <source>
        <dbReference type="ARBA" id="ARBA00022679"/>
    </source>
</evidence>
<keyword evidence="5 9" id="KW-0808">Transferase</keyword>
<comment type="function">
    <text evidence="9">Catalyzes the condensation of para-aminobenzoate (pABA) with 6-hydroxymethyl-7,8-dihydropterin diphosphate (DHPt-PP) to form 7,8-dihydropteroate (H2Pte), the immediate precursor of folate derivatives.</text>
</comment>
<evidence type="ECO:0000256" key="6">
    <source>
        <dbReference type="ARBA" id="ARBA00022723"/>
    </source>
</evidence>
<keyword evidence="7 9" id="KW-0460">Magnesium</keyword>
<dbReference type="GO" id="GO:0046654">
    <property type="term" value="P:tetrahydrofolate biosynthetic process"/>
    <property type="evidence" value="ECO:0007669"/>
    <property type="project" value="UniProtKB-UniPathway"/>
</dbReference>
<evidence type="ECO:0000256" key="8">
    <source>
        <dbReference type="ARBA" id="ARBA00022909"/>
    </source>
</evidence>
<dbReference type="GO" id="GO:0046872">
    <property type="term" value="F:metal ion binding"/>
    <property type="evidence" value="ECO:0007669"/>
    <property type="project" value="UniProtKB-KW"/>
</dbReference>
<dbReference type="CDD" id="cd00739">
    <property type="entry name" value="DHPS"/>
    <property type="match status" value="1"/>
</dbReference>
<dbReference type="NCBIfam" id="TIGR01496">
    <property type="entry name" value="DHPS"/>
    <property type="match status" value="1"/>
</dbReference>
<dbReference type="Proteomes" id="UP000198639">
    <property type="component" value="Unassembled WGS sequence"/>
</dbReference>
<evidence type="ECO:0000256" key="3">
    <source>
        <dbReference type="ARBA" id="ARBA00004763"/>
    </source>
</evidence>
<dbReference type="RefSeq" id="WP_091870632.1">
    <property type="nucleotide sequence ID" value="NZ_FOLD01000002.1"/>
</dbReference>
<dbReference type="PROSITE" id="PS00792">
    <property type="entry name" value="DHPS_1"/>
    <property type="match status" value="1"/>
</dbReference>
<evidence type="ECO:0000259" key="10">
    <source>
        <dbReference type="PROSITE" id="PS50972"/>
    </source>
</evidence>
<dbReference type="InterPro" id="IPR006390">
    <property type="entry name" value="DHP_synth_dom"/>
</dbReference>
<dbReference type="InterPro" id="IPR011005">
    <property type="entry name" value="Dihydropteroate_synth-like_sf"/>
</dbReference>
<dbReference type="Gene3D" id="3.20.20.20">
    <property type="entry name" value="Dihydropteroate synthase-like"/>
    <property type="match status" value="1"/>
</dbReference>
<dbReference type="AlphaFoldDB" id="A0A1I1ELT9"/>
<comment type="cofactor">
    <cofactor evidence="2 9">
        <name>Mg(2+)</name>
        <dbReference type="ChEBI" id="CHEBI:18420"/>
    </cofactor>
</comment>
<dbReference type="PANTHER" id="PTHR20941">
    <property type="entry name" value="FOLATE SYNTHESIS PROTEINS"/>
    <property type="match status" value="1"/>
</dbReference>
<evidence type="ECO:0000256" key="7">
    <source>
        <dbReference type="ARBA" id="ARBA00022842"/>
    </source>
</evidence>
<dbReference type="GO" id="GO:0004156">
    <property type="term" value="F:dihydropteroate synthase activity"/>
    <property type="evidence" value="ECO:0007669"/>
    <property type="project" value="UniProtKB-EC"/>
</dbReference>
<dbReference type="InterPro" id="IPR045031">
    <property type="entry name" value="DHP_synth-like"/>
</dbReference>